<name>A0A330L2Y9_9BACT</name>
<evidence type="ECO:0000256" key="2">
    <source>
        <dbReference type="ARBA" id="ARBA00022737"/>
    </source>
</evidence>
<dbReference type="Gene3D" id="2.130.10.130">
    <property type="entry name" value="Integrin alpha, N-terminal"/>
    <property type="match status" value="3"/>
</dbReference>
<dbReference type="InterPro" id="IPR011043">
    <property type="entry name" value="Gal_Oxase/kelch_b-propeller"/>
</dbReference>
<keyword evidence="4" id="KW-0401">Integrin</keyword>
<dbReference type="InParanoid" id="A0A330L2Y9"/>
<dbReference type="Proteomes" id="UP000248168">
    <property type="component" value="Unassembled WGS sequence"/>
</dbReference>
<dbReference type="PROSITE" id="PS51257">
    <property type="entry name" value="PROKAR_LIPOPROTEIN"/>
    <property type="match status" value="1"/>
</dbReference>
<sequence>MKADHGSPQVNIPSVSRLLKTIFIILAGLSVGACPGPDRQTPQQVVAQLVQEGYLKASNTGVADRFGYKVAVSGDTLAVAAVLEGSSATGINGNQTDNSAPLSGAVYVFTREAGGWLQQAYLKASNTEGNDHFGSSIALSGDTLVVGAVAEDSASTGVNGGQADNSASGSGAVYVFTRVNGAWTQQAYLKAFNTEADDAFGWDVAISGDTIAVGAVTEDSAAVGVNGNEADNMAIDSGAVYVFTRTGGAWTQQAYIKASNANTGGRFGHAVAMSGDMLVVGAQGEASAAVGVNGNQSDNSAPNSGAAYVFTRNSGIWSQQAYLKASNTDAGDGFGGAVGINGDTLVVGASAEASSADGVNSNQADNTAHNSGAAYVFTRVGNVWAQQAYLKASNSSGADAFGSTVALDGNWVVVGAFGEASTTTGVNGNQSDDTAVNTGAVYTFTRNGVAWSQQAYVKASVTGIDMFGSSLALSGNTLVAGAPLEASAAFGINGNQADNSSPQSGAAYVFQFR</sequence>
<keyword evidence="1" id="KW-0732">Signal</keyword>
<evidence type="ECO:0000313" key="5">
    <source>
        <dbReference type="Proteomes" id="UP000248168"/>
    </source>
</evidence>
<dbReference type="PANTHER" id="PTHR36220">
    <property type="entry name" value="UNNAMED PRODUCT"/>
    <property type="match status" value="1"/>
</dbReference>
<dbReference type="InterPro" id="IPR013517">
    <property type="entry name" value="FG-GAP"/>
</dbReference>
<dbReference type="InterPro" id="IPR013519">
    <property type="entry name" value="Int_alpha_beta-p"/>
</dbReference>
<reference evidence="5" key="1">
    <citation type="submission" date="2018-04" db="EMBL/GenBank/DDBJ databases">
        <authorList>
            <person name="Lucker S."/>
            <person name="Sakoula D."/>
        </authorList>
    </citation>
    <scope>NUCLEOTIDE SEQUENCE [LARGE SCALE GENOMIC DNA]</scope>
</reference>
<dbReference type="EMBL" id="OUNR01000001">
    <property type="protein sequence ID" value="SPP63697.1"/>
    <property type="molecule type" value="Genomic_DNA"/>
</dbReference>
<evidence type="ECO:0000313" key="4">
    <source>
        <dbReference type="EMBL" id="SPP63697.1"/>
    </source>
</evidence>
<keyword evidence="2" id="KW-0677">Repeat</keyword>
<gene>
    <name evidence="4" type="ORF">NITLEN_10783</name>
</gene>
<dbReference type="SMART" id="SM00191">
    <property type="entry name" value="Int_alpha"/>
    <property type="match status" value="6"/>
</dbReference>
<dbReference type="Pfam" id="PF14312">
    <property type="entry name" value="FG-GAP_2"/>
    <property type="match status" value="7"/>
</dbReference>
<proteinExistence type="predicted"/>
<organism evidence="4 5">
    <name type="scientific">Nitrospira lenta</name>
    <dbReference type="NCBI Taxonomy" id="1436998"/>
    <lineage>
        <taxon>Bacteria</taxon>
        <taxon>Pseudomonadati</taxon>
        <taxon>Nitrospirota</taxon>
        <taxon>Nitrospiria</taxon>
        <taxon>Nitrospirales</taxon>
        <taxon>Nitrospiraceae</taxon>
        <taxon>Nitrospira</taxon>
    </lineage>
</organism>
<evidence type="ECO:0000256" key="1">
    <source>
        <dbReference type="ARBA" id="ARBA00022729"/>
    </source>
</evidence>
<keyword evidence="5" id="KW-1185">Reference proteome</keyword>
<keyword evidence="3" id="KW-0325">Glycoprotein</keyword>
<protein>
    <submittedName>
        <fullName evidence="4">Integrin alpha beta-propellor repeat protein</fullName>
    </submittedName>
</protein>
<dbReference type="PANTHER" id="PTHR36220:SF1">
    <property type="entry name" value="GAMMA TUBULIN COMPLEX COMPONENT C-TERMINAL DOMAIN-CONTAINING PROTEIN"/>
    <property type="match status" value="1"/>
</dbReference>
<dbReference type="AlphaFoldDB" id="A0A330L2Y9"/>
<dbReference type="SUPFAM" id="SSF50965">
    <property type="entry name" value="Galactose oxidase, central domain"/>
    <property type="match status" value="1"/>
</dbReference>
<accession>A0A330L2Y9</accession>
<dbReference type="GO" id="GO:0007229">
    <property type="term" value="P:integrin-mediated signaling pathway"/>
    <property type="evidence" value="ECO:0007669"/>
    <property type="project" value="UniProtKB-KW"/>
</dbReference>
<evidence type="ECO:0000256" key="3">
    <source>
        <dbReference type="ARBA" id="ARBA00023180"/>
    </source>
</evidence>
<dbReference type="InterPro" id="IPR028994">
    <property type="entry name" value="Integrin_alpha_N"/>
</dbReference>